<feature type="compositionally biased region" description="Low complexity" evidence="1">
    <location>
        <begin position="339"/>
        <end position="348"/>
    </location>
</feature>
<dbReference type="EMBL" id="GECZ01009980">
    <property type="protein sequence ID" value="JAS59789.1"/>
    <property type="molecule type" value="Transcribed_RNA"/>
</dbReference>
<feature type="non-terminal residue" evidence="2">
    <location>
        <position position="532"/>
    </location>
</feature>
<feature type="compositionally biased region" description="Acidic residues" evidence="1">
    <location>
        <begin position="359"/>
        <end position="370"/>
    </location>
</feature>
<gene>
    <name evidence="2" type="ORF">g.1362</name>
</gene>
<protein>
    <submittedName>
        <fullName evidence="2">Uncharacterized protein</fullName>
    </submittedName>
</protein>
<feature type="compositionally biased region" description="Basic residues" evidence="1">
    <location>
        <begin position="120"/>
        <end position="131"/>
    </location>
</feature>
<evidence type="ECO:0000256" key="1">
    <source>
        <dbReference type="SAM" id="MobiDB-lite"/>
    </source>
</evidence>
<evidence type="ECO:0000313" key="2">
    <source>
        <dbReference type="EMBL" id="JAS59789.1"/>
    </source>
</evidence>
<accession>A0A1B6GBH3</accession>
<feature type="region of interest" description="Disordered" evidence="1">
    <location>
        <begin position="432"/>
        <end position="462"/>
    </location>
</feature>
<feature type="region of interest" description="Disordered" evidence="1">
    <location>
        <begin position="339"/>
        <end position="403"/>
    </location>
</feature>
<proteinExistence type="predicted"/>
<feature type="compositionally biased region" description="Basic and acidic residues" evidence="1">
    <location>
        <begin position="390"/>
        <end position="399"/>
    </location>
</feature>
<feature type="region of interest" description="Disordered" evidence="1">
    <location>
        <begin position="118"/>
        <end position="143"/>
    </location>
</feature>
<feature type="region of interest" description="Disordered" evidence="1">
    <location>
        <begin position="1"/>
        <end position="55"/>
    </location>
</feature>
<feature type="region of interest" description="Disordered" evidence="1">
    <location>
        <begin position="183"/>
        <end position="202"/>
    </location>
</feature>
<reference evidence="2" key="1">
    <citation type="submission" date="2015-11" db="EMBL/GenBank/DDBJ databases">
        <title>De novo transcriptome assembly of four potential Pierce s Disease insect vectors from Arizona vineyards.</title>
        <authorList>
            <person name="Tassone E.E."/>
        </authorList>
    </citation>
    <scope>NUCLEOTIDE SEQUENCE</scope>
</reference>
<dbReference type="AlphaFoldDB" id="A0A1B6GBH3"/>
<feature type="non-terminal residue" evidence="2">
    <location>
        <position position="1"/>
    </location>
</feature>
<name>A0A1B6GBH3_9HEMI</name>
<organism evidence="2">
    <name type="scientific">Cuerna arida</name>
    <dbReference type="NCBI Taxonomy" id="1464854"/>
    <lineage>
        <taxon>Eukaryota</taxon>
        <taxon>Metazoa</taxon>
        <taxon>Ecdysozoa</taxon>
        <taxon>Arthropoda</taxon>
        <taxon>Hexapoda</taxon>
        <taxon>Insecta</taxon>
        <taxon>Pterygota</taxon>
        <taxon>Neoptera</taxon>
        <taxon>Paraneoptera</taxon>
        <taxon>Hemiptera</taxon>
        <taxon>Auchenorrhyncha</taxon>
        <taxon>Membracoidea</taxon>
        <taxon>Cicadellidae</taxon>
        <taxon>Cicadellinae</taxon>
        <taxon>Proconiini</taxon>
        <taxon>Cuerna</taxon>
    </lineage>
</organism>
<sequence>GRPGVGPCDGDMDRSRGRDLNTSSSSISGVVPMGKPRSDVSPGETMEKRRVRPKRERWLLTRKTWRYMADAGRKLIPEGLQNRPEDVPKIEAYFQEVCQKEPRFLLWRKQSYPGAIGFRNKGRSRGGRKKMGGSCRDKTSSADEAEDIKQCSASLTPQLTRKLGSRLDLKKLKEEFLLGSFGSGKPNPDVSRTAGTLSSPEEESDLLLETLEMFLREKPTDPKSASTSTSALNHEELLMKLREHLASIERVAAEERLRPLRPPSVHFEGDHTQKMLLETFRRYFGKSTNREKVISDLLTDRKSLEMLYFDLRKTRGFKSGRKGGDSVVSGWNTGAYSASRWRPSWRPSGAGSPLHYQDLQEEEGSDDEGASSDSRHNVGSECASPPSVIEVKEERRSQDKSYATQTEVITASMLLAIQEELKRIKLAKQEAEEQEAKEDLQKGRNYRRSSVTDNDDVSPSVGDTIKRYLRMARKKSIDSDKVDRFKRVNYDKNIRNIKPKGEITKIGDDDGLDKGIQTDESWVAALKELKLE</sequence>